<dbReference type="InterPro" id="IPR021750">
    <property type="entry name" value="Sid4-like"/>
</dbReference>
<gene>
    <name evidence="3" type="ORF">RNJ44_05128</name>
</gene>
<keyword evidence="1" id="KW-0175">Coiled coil</keyword>
<protein>
    <submittedName>
        <fullName evidence="3">Uncharacterized protein</fullName>
    </submittedName>
</protein>
<keyword evidence="4" id="KW-1185">Reference proteome</keyword>
<sequence length="645" mass="73763">MDSFRGFTNFLLGKPTVDLYNQGTSSPDNPDVEYPLESSIIVASKNKTHHKSDGNLLLSPNRFQHFIGFSPTKSPEHYQAKHILTKEGITNSSKKNSTVGPQQCSPKLKQDDVNKGKKDNNIFLAEDGTSIPIREKSSNHIVEYEEAVNKLVYDDAYIPDILSPEYDDVFDGKTPVEEQTALPQKIDKQNKVHVQMSTSTAVSDDSKIYSSANQIIESIMNILNGDNTIVHNDVEFTIYSAIIEEFCFLLKEVEMINDANEHKQYKSKVECILREFSEYSHKYSVLLEDLKSLEMKVIRQEKEIDAKNTAINDYSHEIDTVKYQNSIRTQNLKNFIQQLTLFKVPIGLYIMKQVQHNTGISSLDAIMKENHPEFVGYLSKDNSSKLNSMSELENKLLHVTEELELKINEHSFSIEKINKLSINNKELECKIQSLEKKLLESNSTGETMKNASLNIDSELKRIRKDNECLIMKCHQLELQIQNEGNKVKSLESKIEVLTNQNKEMELNLISVKGNVNKALTFDKMRIDHKKMSRENYTALAVDSIDQETLIDLQNIVKSIVITLEIPYYKLSKTIPLLTIRLYSENVALFAFADAIHAQLYGVSISHKNFRKAAYIEYLNTRDVHNINHPLKAVLESMYKKLIPKI</sequence>
<comment type="caution">
    <text evidence="3">The sequence shown here is derived from an EMBL/GenBank/DDBJ whole genome shotgun (WGS) entry which is preliminary data.</text>
</comment>
<evidence type="ECO:0000256" key="1">
    <source>
        <dbReference type="SAM" id="Coils"/>
    </source>
</evidence>
<dbReference type="Proteomes" id="UP001623330">
    <property type="component" value="Unassembled WGS sequence"/>
</dbReference>
<evidence type="ECO:0000313" key="4">
    <source>
        <dbReference type="Proteomes" id="UP001623330"/>
    </source>
</evidence>
<feature type="coiled-coil region" evidence="1">
    <location>
        <begin position="389"/>
        <end position="514"/>
    </location>
</feature>
<proteinExistence type="predicted"/>
<feature type="coiled-coil region" evidence="1">
    <location>
        <begin position="283"/>
        <end position="310"/>
    </location>
</feature>
<name>A0ABR4NWU7_9SACH</name>
<evidence type="ECO:0000256" key="2">
    <source>
        <dbReference type="SAM" id="MobiDB-lite"/>
    </source>
</evidence>
<feature type="compositionally biased region" description="Polar residues" evidence="2">
    <location>
        <begin position="88"/>
        <end position="105"/>
    </location>
</feature>
<reference evidence="3 4" key="1">
    <citation type="submission" date="2024-05" db="EMBL/GenBank/DDBJ databases">
        <title>Long read based assembly of the Candida bracarensis genome reveals expanded adhesin content.</title>
        <authorList>
            <person name="Marcet-Houben M."/>
            <person name="Ksiezopolska E."/>
            <person name="Gabaldon T."/>
        </authorList>
    </citation>
    <scope>NUCLEOTIDE SEQUENCE [LARGE SCALE GENOMIC DNA]</scope>
    <source>
        <strain evidence="3 4">CBM6</strain>
    </source>
</reference>
<accession>A0ABR4NWU7</accession>
<dbReference type="Pfam" id="PF11778">
    <property type="entry name" value="SID"/>
    <property type="match status" value="1"/>
</dbReference>
<dbReference type="EMBL" id="JBEVYD010000005">
    <property type="protein sequence ID" value="KAL3233212.1"/>
    <property type="molecule type" value="Genomic_DNA"/>
</dbReference>
<organism evidence="3 4">
    <name type="scientific">Nakaseomyces bracarensis</name>
    <dbReference type="NCBI Taxonomy" id="273131"/>
    <lineage>
        <taxon>Eukaryota</taxon>
        <taxon>Fungi</taxon>
        <taxon>Dikarya</taxon>
        <taxon>Ascomycota</taxon>
        <taxon>Saccharomycotina</taxon>
        <taxon>Saccharomycetes</taxon>
        <taxon>Saccharomycetales</taxon>
        <taxon>Saccharomycetaceae</taxon>
        <taxon>Nakaseomyces</taxon>
    </lineage>
</organism>
<feature type="region of interest" description="Disordered" evidence="2">
    <location>
        <begin position="87"/>
        <end position="115"/>
    </location>
</feature>
<evidence type="ECO:0000313" key="3">
    <source>
        <dbReference type="EMBL" id="KAL3233212.1"/>
    </source>
</evidence>